<dbReference type="InterPro" id="IPR001387">
    <property type="entry name" value="Cro/C1-type_HTH"/>
</dbReference>
<dbReference type="Pfam" id="PF01381">
    <property type="entry name" value="HTH_3"/>
    <property type="match status" value="1"/>
</dbReference>
<gene>
    <name evidence="3" type="ORF">COK81_17210</name>
</gene>
<reference evidence="3 4" key="1">
    <citation type="submission" date="2017-09" db="EMBL/GenBank/DDBJ databases">
        <title>Large-scale bioinformatics analysis of Bacillus genomes uncovers conserved roles of natural products in bacterial physiology.</title>
        <authorList>
            <consortium name="Agbiome Team Llc"/>
            <person name="Bleich R.M."/>
            <person name="Grubbs K.J."/>
            <person name="Santa Maria K.C."/>
            <person name="Allen S.E."/>
            <person name="Farag S."/>
            <person name="Shank E.A."/>
            <person name="Bowers A."/>
        </authorList>
    </citation>
    <scope>NUCLEOTIDE SEQUENCE [LARGE SCALE GENOMIC DNA]</scope>
    <source>
        <strain evidence="3 4">AFS064137</strain>
    </source>
</reference>
<dbReference type="PANTHER" id="PTHR46558">
    <property type="entry name" value="TRACRIPTIONAL REGULATORY PROTEIN-RELATED-RELATED"/>
    <property type="match status" value="1"/>
</dbReference>
<name>A0A9X7AZ99_BACTU</name>
<dbReference type="PANTHER" id="PTHR46558:SF14">
    <property type="entry name" value="HTH-TYPE TRANSCRIPTIONAL REGULATOR ANSR"/>
    <property type="match status" value="1"/>
</dbReference>
<dbReference type="EMBL" id="NVCU01000145">
    <property type="protein sequence ID" value="PFT89344.1"/>
    <property type="molecule type" value="Genomic_DNA"/>
</dbReference>
<keyword evidence="1" id="KW-0238">DNA-binding</keyword>
<feature type="domain" description="HTH cro/C1-type" evidence="2">
    <location>
        <begin position="8"/>
        <end position="62"/>
    </location>
</feature>
<dbReference type="AlphaFoldDB" id="A0A9X7AZ99"/>
<dbReference type="Proteomes" id="UP000225910">
    <property type="component" value="Unassembled WGS sequence"/>
</dbReference>
<dbReference type="CDD" id="cd00093">
    <property type="entry name" value="HTH_XRE"/>
    <property type="match status" value="1"/>
</dbReference>
<protein>
    <submittedName>
        <fullName evidence="3">XRE family transcriptional regulator</fullName>
    </submittedName>
</protein>
<dbReference type="SMART" id="SM00530">
    <property type="entry name" value="HTH_XRE"/>
    <property type="match status" value="1"/>
</dbReference>
<evidence type="ECO:0000313" key="4">
    <source>
        <dbReference type="Proteomes" id="UP000225910"/>
    </source>
</evidence>
<dbReference type="SUPFAM" id="SSF47413">
    <property type="entry name" value="lambda repressor-like DNA-binding domains"/>
    <property type="match status" value="1"/>
</dbReference>
<dbReference type="Gene3D" id="1.10.260.40">
    <property type="entry name" value="lambda repressor-like DNA-binding domains"/>
    <property type="match status" value="1"/>
</dbReference>
<dbReference type="GO" id="GO:0003677">
    <property type="term" value="F:DNA binding"/>
    <property type="evidence" value="ECO:0007669"/>
    <property type="project" value="UniProtKB-KW"/>
</dbReference>
<organism evidence="3 4">
    <name type="scientific">Bacillus thuringiensis</name>
    <dbReference type="NCBI Taxonomy" id="1428"/>
    <lineage>
        <taxon>Bacteria</taxon>
        <taxon>Bacillati</taxon>
        <taxon>Bacillota</taxon>
        <taxon>Bacilli</taxon>
        <taxon>Bacillales</taxon>
        <taxon>Bacillaceae</taxon>
        <taxon>Bacillus</taxon>
        <taxon>Bacillus cereus group</taxon>
    </lineage>
</organism>
<accession>A0A9X7AZ99</accession>
<evidence type="ECO:0000256" key="1">
    <source>
        <dbReference type="ARBA" id="ARBA00023125"/>
    </source>
</evidence>
<proteinExistence type="predicted"/>
<evidence type="ECO:0000259" key="2">
    <source>
        <dbReference type="PROSITE" id="PS50943"/>
    </source>
</evidence>
<dbReference type="PROSITE" id="PS50943">
    <property type="entry name" value="HTH_CROC1"/>
    <property type="match status" value="1"/>
</dbReference>
<comment type="caution">
    <text evidence="3">The sequence shown here is derived from an EMBL/GenBank/DDBJ whole genome shotgun (WGS) entry which is preliminary data.</text>
</comment>
<dbReference type="InterPro" id="IPR010982">
    <property type="entry name" value="Lambda_DNA-bd_dom_sf"/>
</dbReference>
<sequence>MNMFGQRLKDLRREKKLTQQDIADVLGIEKSNISRFESGKQSLSSENIIKTAKYFDVSVDYILGISDYKTINKKKEEQIPKDVVKLIKKINTLSPEKRQLIESLIDNF</sequence>
<evidence type="ECO:0000313" key="3">
    <source>
        <dbReference type="EMBL" id="PFT89344.1"/>
    </source>
</evidence>